<feature type="binding site" evidence="4">
    <location>
        <position position="125"/>
    </location>
    <ligand>
        <name>succinyl-CoA</name>
        <dbReference type="ChEBI" id="CHEBI:57292"/>
    </ligand>
</feature>
<reference evidence="6 7" key="1">
    <citation type="submission" date="2014-03" db="EMBL/GenBank/DDBJ databases">
        <title>Draft Genome of Photorhabdus luminescens BA1, an Egyptian Isolate.</title>
        <authorList>
            <person name="Ghazal S."/>
            <person name="Hurst S.G.IV."/>
            <person name="Morris K."/>
            <person name="Thomas K."/>
            <person name="Tisa L.S."/>
        </authorList>
    </citation>
    <scope>NUCLEOTIDE SEQUENCE [LARGE SCALE GENOMIC DNA]</scope>
    <source>
        <strain evidence="6 7">BA1</strain>
    </source>
</reference>
<sequence>MMLFRAVRHSDLNGVQSLSQRAGIGLTSFPNNLEQLRARIARSVDTFDGKLSRAQQGFLFVLEDTSVNRVAGVSAIEVAVGLEEPFYNFRVQKTVRSSRELGIYKSIEALTLEQDQTGNSELCTLFLDPEYQKGKNGTFLSKARFLFIAAFRDIFSKIIFAEMRGVADEQGNSPFWNSLGQHFFGIPFSQADYLTGIGSKTFIAELMPLHPIYISLLSAEAQKVIGQVHEKTVPARAILEKEGLAYQGHIDIFDGGALLQAEIDRIRAVKESRLVPVSKAASVTRDDGVSCIVANQQFSEFRALLLNVACDSNELFLTTAEMDALQVSDGEQVRLVSLFPKEN</sequence>
<dbReference type="EC" id="2.3.1.109" evidence="4 5"/>
<evidence type="ECO:0000256" key="2">
    <source>
        <dbReference type="ARBA" id="ARBA00022679"/>
    </source>
</evidence>
<comment type="similarity">
    <text evidence="4">Belongs to the arginine N-succinyltransferase family.</text>
</comment>
<evidence type="ECO:0000313" key="6">
    <source>
        <dbReference type="EMBL" id="EYU16884.1"/>
    </source>
</evidence>
<evidence type="ECO:0000256" key="5">
    <source>
        <dbReference type="NCBIfam" id="TIGR03244"/>
    </source>
</evidence>
<dbReference type="HAMAP" id="MF_01171">
    <property type="entry name" value="AstA"/>
    <property type="match status" value="1"/>
</dbReference>
<comment type="catalytic activity">
    <reaction evidence="4">
        <text>succinyl-CoA + L-arginine = N(2)-succinyl-L-arginine + CoA + H(+)</text>
        <dbReference type="Rhea" id="RHEA:15185"/>
        <dbReference type="ChEBI" id="CHEBI:15378"/>
        <dbReference type="ChEBI" id="CHEBI:32682"/>
        <dbReference type="ChEBI" id="CHEBI:57287"/>
        <dbReference type="ChEBI" id="CHEBI:57292"/>
        <dbReference type="ChEBI" id="CHEBI:58241"/>
        <dbReference type="EC" id="2.3.1.109"/>
    </reaction>
</comment>
<dbReference type="SUPFAM" id="SSF55729">
    <property type="entry name" value="Acyl-CoA N-acyltransferases (Nat)"/>
    <property type="match status" value="1"/>
</dbReference>
<keyword evidence="7" id="KW-1185">Reference proteome</keyword>
<dbReference type="PANTHER" id="PTHR30420">
    <property type="entry name" value="N-SUCCINYLARGININE DIHYDROLASE"/>
    <property type="match status" value="1"/>
</dbReference>
<evidence type="ECO:0000256" key="1">
    <source>
        <dbReference type="ARBA" id="ARBA00022503"/>
    </source>
</evidence>
<keyword evidence="3 4" id="KW-0012">Acyltransferase</keyword>
<dbReference type="NCBIfam" id="TIGR03244">
    <property type="entry name" value="arg_catab_AstA"/>
    <property type="match status" value="1"/>
</dbReference>
<dbReference type="EMBL" id="JFGV01000005">
    <property type="protein sequence ID" value="EYU16884.1"/>
    <property type="molecule type" value="Genomic_DNA"/>
</dbReference>
<dbReference type="UniPathway" id="UPA00185">
    <property type="reaction ID" value="UER00279"/>
</dbReference>
<dbReference type="GO" id="GO:0008791">
    <property type="term" value="F:arginine N-succinyltransferase activity"/>
    <property type="evidence" value="ECO:0007669"/>
    <property type="project" value="UniProtKB-UniRule"/>
</dbReference>
<dbReference type="AlphaFoldDB" id="A0A022PMY2"/>
<name>A0A022PMY2_9GAMM</name>
<organism evidence="6 7">
    <name type="scientific">Photorhabdus aegyptia</name>
    <dbReference type="NCBI Taxonomy" id="2805098"/>
    <lineage>
        <taxon>Bacteria</taxon>
        <taxon>Pseudomonadati</taxon>
        <taxon>Pseudomonadota</taxon>
        <taxon>Gammaproteobacteria</taxon>
        <taxon>Enterobacterales</taxon>
        <taxon>Morganellaceae</taxon>
        <taxon>Photorhabdus</taxon>
    </lineage>
</organism>
<evidence type="ECO:0000256" key="3">
    <source>
        <dbReference type="ARBA" id="ARBA00023315"/>
    </source>
</evidence>
<dbReference type="Gene3D" id="2.40.40.20">
    <property type="match status" value="1"/>
</dbReference>
<dbReference type="PANTHER" id="PTHR30420:SF1">
    <property type="entry name" value="ARGININE N-SUCCINYLTRANSFERASE"/>
    <property type="match status" value="1"/>
</dbReference>
<dbReference type="Pfam" id="PF04958">
    <property type="entry name" value="AstA"/>
    <property type="match status" value="1"/>
</dbReference>
<proteinExistence type="inferred from homology"/>
<dbReference type="InterPro" id="IPR016181">
    <property type="entry name" value="Acyl_CoA_acyltransferase"/>
</dbReference>
<comment type="pathway">
    <text evidence="4">Amino-acid degradation; L-arginine degradation via AST pathway; L-glutamate and succinate from L-arginine: step 1/5.</text>
</comment>
<dbReference type="Proteomes" id="UP000023464">
    <property type="component" value="Unassembled WGS sequence"/>
</dbReference>
<accession>A0A022PMY2</accession>
<evidence type="ECO:0000313" key="7">
    <source>
        <dbReference type="Proteomes" id="UP000023464"/>
    </source>
</evidence>
<protein>
    <recommendedName>
        <fullName evidence="4 5">Arginine N-succinyltransferase</fullName>
        <shortName evidence="4">AST</shortName>
        <ecNumber evidence="4 5">2.3.1.109</ecNumber>
    </recommendedName>
    <alternativeName>
        <fullName evidence="4">AOST</fullName>
    </alternativeName>
</protein>
<keyword evidence="2 4" id="KW-0808">Transferase</keyword>
<dbReference type="GO" id="GO:0019545">
    <property type="term" value="P:L-arginine catabolic process to succinate"/>
    <property type="evidence" value="ECO:0007669"/>
    <property type="project" value="UniProtKB-UniRule"/>
</dbReference>
<comment type="function">
    <text evidence="4">Catalyzes the transfer of succinyl-CoA to arginine to produce N(2)-succinylarginine.</text>
</comment>
<dbReference type="InterPro" id="IPR017650">
    <property type="entry name" value="Arginine_N-succinylTrfase"/>
</dbReference>
<dbReference type="PATRIC" id="fig|1393736.3.peg.541"/>
<evidence type="ECO:0000256" key="4">
    <source>
        <dbReference type="HAMAP-Rule" id="MF_01171"/>
    </source>
</evidence>
<comment type="caution">
    <text evidence="6">The sequence shown here is derived from an EMBL/GenBank/DDBJ whole genome shotgun (WGS) entry which is preliminary data.</text>
</comment>
<feature type="active site" description="Proton donor" evidence="4">
    <location>
        <position position="229"/>
    </location>
</feature>
<keyword evidence="1 4" id="KW-0056">Arginine metabolism</keyword>
<gene>
    <name evidence="4" type="primary">astA</name>
    <name evidence="6" type="ORF">BA1DRAFT_00535</name>
</gene>
<dbReference type="NCBIfam" id="TIGR03243">
    <property type="entry name" value="arg_catab_AOST"/>
    <property type="match status" value="1"/>
</dbReference>
<dbReference type="GO" id="GO:0019544">
    <property type="term" value="P:L-arginine catabolic process to L-glutamate"/>
    <property type="evidence" value="ECO:0007669"/>
    <property type="project" value="UniProtKB-UniRule"/>
</dbReference>
<dbReference type="InterPro" id="IPR007041">
    <property type="entry name" value="Arg_succinylTrfase_AstA/AruG"/>
</dbReference>